<keyword evidence="2" id="KW-1133">Transmembrane helix</keyword>
<dbReference type="PANTHER" id="PTHR31272">
    <property type="entry name" value="CYTOCHROME C-TYPE BIOGENESIS PROTEIN HI_1454-RELATED"/>
    <property type="match status" value="1"/>
</dbReference>
<organism evidence="3 4">
    <name type="scientific">Kineosphaera limosa NBRC 100340</name>
    <dbReference type="NCBI Taxonomy" id="1184609"/>
    <lineage>
        <taxon>Bacteria</taxon>
        <taxon>Bacillati</taxon>
        <taxon>Actinomycetota</taxon>
        <taxon>Actinomycetes</taxon>
        <taxon>Micrococcales</taxon>
        <taxon>Dermatophilaceae</taxon>
        <taxon>Kineosphaera</taxon>
    </lineage>
</organism>
<protein>
    <submittedName>
        <fullName evidence="3">Cytochrome c-type biogenesis protein CcdA</fullName>
    </submittedName>
</protein>
<dbReference type="PANTHER" id="PTHR31272:SF4">
    <property type="entry name" value="CYTOCHROME C-TYPE BIOGENESIS PROTEIN HI_1454-RELATED"/>
    <property type="match status" value="1"/>
</dbReference>
<gene>
    <name evidence="3" type="primary">ccdA</name>
    <name evidence="3" type="ORF">KILIM_004_00140</name>
</gene>
<comment type="caution">
    <text evidence="3">The sequence shown here is derived from an EMBL/GenBank/DDBJ whole genome shotgun (WGS) entry which is preliminary data.</text>
</comment>
<evidence type="ECO:0000256" key="1">
    <source>
        <dbReference type="SAM" id="MobiDB-lite"/>
    </source>
</evidence>
<evidence type="ECO:0000256" key="2">
    <source>
        <dbReference type="SAM" id="Phobius"/>
    </source>
</evidence>
<dbReference type="Proteomes" id="UP000008366">
    <property type="component" value="Unassembled WGS sequence"/>
</dbReference>
<feature type="transmembrane region" description="Helical" evidence="2">
    <location>
        <begin position="107"/>
        <end position="129"/>
    </location>
</feature>
<evidence type="ECO:0000313" key="4">
    <source>
        <dbReference type="Proteomes" id="UP000008366"/>
    </source>
</evidence>
<evidence type="ECO:0000313" key="3">
    <source>
        <dbReference type="EMBL" id="GAB94225.1"/>
    </source>
</evidence>
<keyword evidence="2" id="KW-0812">Transmembrane</keyword>
<dbReference type="OrthoDB" id="9803065at2"/>
<feature type="transmembrane region" description="Helical" evidence="2">
    <location>
        <begin position="70"/>
        <end position="95"/>
    </location>
</feature>
<feature type="transmembrane region" description="Helical" evidence="2">
    <location>
        <begin position="226"/>
        <end position="250"/>
    </location>
</feature>
<proteinExistence type="predicted"/>
<dbReference type="RefSeq" id="WP_006590758.1">
    <property type="nucleotide sequence ID" value="NZ_BAHD01000004.1"/>
</dbReference>
<name>K6W4Y5_9MICO</name>
<reference evidence="3 4" key="1">
    <citation type="submission" date="2012-08" db="EMBL/GenBank/DDBJ databases">
        <title>Whole genome shotgun sequence of Kineosphaera limosa NBRC 100340.</title>
        <authorList>
            <person name="Yoshida I."/>
            <person name="Isaki S."/>
            <person name="Hosoyama A."/>
            <person name="Tsuchikane K."/>
            <person name="Katsumata H."/>
            <person name="Ando Y."/>
            <person name="Ohji S."/>
            <person name="Hamada M."/>
            <person name="Tamura T."/>
            <person name="Yamazoe A."/>
            <person name="Yamazaki S."/>
            <person name="Fujita N."/>
        </authorList>
    </citation>
    <scope>NUCLEOTIDE SEQUENCE [LARGE SCALE GENOMIC DNA]</scope>
    <source>
        <strain evidence="3 4">NBRC 100340</strain>
    </source>
</reference>
<feature type="transmembrane region" description="Helical" evidence="2">
    <location>
        <begin position="262"/>
        <end position="281"/>
    </location>
</feature>
<feature type="region of interest" description="Disordered" evidence="1">
    <location>
        <begin position="144"/>
        <end position="177"/>
    </location>
</feature>
<accession>K6W4Y5</accession>
<sequence length="296" mass="30416">MIASTLLALPLVVAAGVLSFASPCFLPVVPVFVSYLMGGQAEALAAGSAESRIDDHLAAARMRQLRRAAAAQAVVFVLGFTLVFVAVWASVGLLGHVLGPYRGTLRIVGGVVIVVLGLHVAGLIELPFLRRQVRVPMSTVLRAAGDSPGHPRGTLGHPETRGGQRPDTVATAAPPGVPAPAALRPSYRRSLLMGLAFGAGWTPCIGPTLGAVIGLASTGDSLGQGIVLLLAYCLGLGIPFVLVTLGAHAVQRRMRALAGHHTTVSLISGGLLVLLGFAMIADLFGRLTGLLPTYGL</sequence>
<dbReference type="EMBL" id="BAHD01000004">
    <property type="protein sequence ID" value="GAB94225.1"/>
    <property type="molecule type" value="Genomic_DNA"/>
</dbReference>
<keyword evidence="2" id="KW-0472">Membrane</keyword>
<dbReference type="AlphaFoldDB" id="K6W4Y5"/>
<dbReference type="eggNOG" id="COG0785">
    <property type="taxonomic scope" value="Bacteria"/>
</dbReference>
<feature type="compositionally biased region" description="Low complexity" evidence="1">
    <location>
        <begin position="168"/>
        <end position="177"/>
    </location>
</feature>
<dbReference type="STRING" id="1184609.KILIM_004_00140"/>
<feature type="transmembrane region" description="Helical" evidence="2">
    <location>
        <begin position="191"/>
        <end position="214"/>
    </location>
</feature>
<keyword evidence="4" id="KW-1185">Reference proteome</keyword>
<dbReference type="InterPro" id="IPR051790">
    <property type="entry name" value="Cytochrome_c-biogenesis_DsbD"/>
</dbReference>